<name>A0A974Y4I1_9RHOO</name>
<feature type="signal peptide" evidence="3">
    <location>
        <begin position="1"/>
        <end position="37"/>
    </location>
</feature>
<evidence type="ECO:0000256" key="2">
    <source>
        <dbReference type="ARBA" id="ARBA00023136"/>
    </source>
</evidence>
<feature type="chain" id="PRO_5037202574" evidence="3">
    <location>
        <begin position="38"/>
        <end position="152"/>
    </location>
</feature>
<dbReference type="Pfam" id="PF05433">
    <property type="entry name" value="Rick_17kDa_Anti"/>
    <property type="match status" value="1"/>
</dbReference>
<evidence type="ECO:0000256" key="3">
    <source>
        <dbReference type="SAM" id="SignalP"/>
    </source>
</evidence>
<dbReference type="GO" id="GO:0019867">
    <property type="term" value="C:outer membrane"/>
    <property type="evidence" value="ECO:0007669"/>
    <property type="project" value="InterPro"/>
</dbReference>
<feature type="domain" description="Glycine zipper 2TM" evidence="4">
    <location>
        <begin position="62"/>
        <end position="103"/>
    </location>
</feature>
<keyword evidence="2" id="KW-0472">Membrane</keyword>
<gene>
    <name evidence="5" type="ORF">IWH25_04040</name>
</gene>
<comment type="subcellular location">
    <subcellularLocation>
        <location evidence="1">Membrane</location>
    </subcellularLocation>
</comment>
<dbReference type="InterPro" id="IPR008816">
    <property type="entry name" value="Gly_zipper_2TM_dom"/>
</dbReference>
<protein>
    <submittedName>
        <fullName evidence="5">Glycine zipper 2TM domain-containing protein</fullName>
    </submittedName>
</protein>
<dbReference type="EMBL" id="CP064781">
    <property type="protein sequence ID" value="QRJ64533.1"/>
    <property type="molecule type" value="Genomic_DNA"/>
</dbReference>
<evidence type="ECO:0000313" key="6">
    <source>
        <dbReference type="Proteomes" id="UP000663444"/>
    </source>
</evidence>
<dbReference type="AlphaFoldDB" id="A0A974Y4I1"/>
<evidence type="ECO:0000313" key="5">
    <source>
        <dbReference type="EMBL" id="QRJ64533.1"/>
    </source>
</evidence>
<organism evidence="5 6">
    <name type="scientific">Azospira restricta</name>
    <dbReference type="NCBI Taxonomy" id="404405"/>
    <lineage>
        <taxon>Bacteria</taxon>
        <taxon>Pseudomonadati</taxon>
        <taxon>Pseudomonadota</taxon>
        <taxon>Betaproteobacteria</taxon>
        <taxon>Rhodocyclales</taxon>
        <taxon>Rhodocyclaceae</taxon>
        <taxon>Azospira</taxon>
    </lineage>
</organism>
<keyword evidence="3" id="KW-0732">Signal</keyword>
<keyword evidence="6" id="KW-1185">Reference proteome</keyword>
<dbReference type="Proteomes" id="UP000663444">
    <property type="component" value="Chromosome"/>
</dbReference>
<evidence type="ECO:0000259" key="4">
    <source>
        <dbReference type="Pfam" id="PF05433"/>
    </source>
</evidence>
<dbReference type="PANTHER" id="PTHR35603">
    <property type="match status" value="1"/>
</dbReference>
<dbReference type="PANTHER" id="PTHR35603:SF2">
    <property type="entry name" value="OUTER MEMBRANE LIPOPROTEIN"/>
    <property type="match status" value="1"/>
</dbReference>
<accession>A0A974Y4I1</accession>
<dbReference type="InterPro" id="IPR051407">
    <property type="entry name" value="Bact_OM_lipoprot/Surf_antigen"/>
</dbReference>
<proteinExistence type="predicted"/>
<evidence type="ECO:0000256" key="1">
    <source>
        <dbReference type="ARBA" id="ARBA00004370"/>
    </source>
</evidence>
<sequence>MEFRAVRAPPATKESAMNRLLPILAAALLAGGSPAFAAERCGNCGQVTDVREVKVEGEGSALGAVAGGVAGGLLGNQIGKGSGKTVATVAGAAGGAYAGYQVEKKIREKTEYQVSVRMDSGEVRQIRYAEKPALLAGDRVKVDNGVLTRVAR</sequence>
<reference evidence="5" key="1">
    <citation type="submission" date="2020-11" db="EMBL/GenBank/DDBJ databases">
        <title>Azospira restricta DSM 18626 genome sequence.</title>
        <authorList>
            <person name="Moe W.M."/>
        </authorList>
    </citation>
    <scope>NUCLEOTIDE SEQUENCE</scope>
    <source>
        <strain evidence="5">DSM 18626</strain>
    </source>
</reference>
<dbReference type="KEGG" id="ares:IWH25_04040"/>